<name>A0A165LFZ6_EXIGL</name>
<keyword evidence="1" id="KW-0732">Signal</keyword>
<evidence type="ECO:0000256" key="1">
    <source>
        <dbReference type="SAM" id="SignalP"/>
    </source>
</evidence>
<accession>A0A165LFZ6</accession>
<dbReference type="EMBL" id="KV425926">
    <property type="protein sequence ID" value="KZV97785.1"/>
    <property type="molecule type" value="Genomic_DNA"/>
</dbReference>
<reference evidence="2 3" key="1">
    <citation type="journal article" date="2016" name="Mol. Biol. Evol.">
        <title>Comparative Genomics of Early-Diverging Mushroom-Forming Fungi Provides Insights into the Origins of Lignocellulose Decay Capabilities.</title>
        <authorList>
            <person name="Nagy L.G."/>
            <person name="Riley R."/>
            <person name="Tritt A."/>
            <person name="Adam C."/>
            <person name="Daum C."/>
            <person name="Floudas D."/>
            <person name="Sun H."/>
            <person name="Yadav J.S."/>
            <person name="Pangilinan J."/>
            <person name="Larsson K.H."/>
            <person name="Matsuura K."/>
            <person name="Barry K."/>
            <person name="Labutti K."/>
            <person name="Kuo R."/>
            <person name="Ohm R.A."/>
            <person name="Bhattacharya S.S."/>
            <person name="Shirouzu T."/>
            <person name="Yoshinaga Y."/>
            <person name="Martin F.M."/>
            <person name="Grigoriev I.V."/>
            <person name="Hibbett D.S."/>
        </authorList>
    </citation>
    <scope>NUCLEOTIDE SEQUENCE [LARGE SCALE GENOMIC DNA]</scope>
    <source>
        <strain evidence="2 3">HHB12029</strain>
    </source>
</reference>
<feature type="signal peptide" evidence="1">
    <location>
        <begin position="1"/>
        <end position="22"/>
    </location>
</feature>
<gene>
    <name evidence="2" type="ORF">EXIGLDRAFT_729885</name>
</gene>
<organism evidence="2 3">
    <name type="scientific">Exidia glandulosa HHB12029</name>
    <dbReference type="NCBI Taxonomy" id="1314781"/>
    <lineage>
        <taxon>Eukaryota</taxon>
        <taxon>Fungi</taxon>
        <taxon>Dikarya</taxon>
        <taxon>Basidiomycota</taxon>
        <taxon>Agaricomycotina</taxon>
        <taxon>Agaricomycetes</taxon>
        <taxon>Auriculariales</taxon>
        <taxon>Exidiaceae</taxon>
        <taxon>Exidia</taxon>
    </lineage>
</organism>
<proteinExistence type="predicted"/>
<dbReference type="AlphaFoldDB" id="A0A165LFZ6"/>
<sequence length="58" mass="6251">MISWTLSCPIATFLAHYYTCIACSALPSPVQLVGASRYAAPHSFVLLPASCIIFTGWC</sequence>
<evidence type="ECO:0000313" key="3">
    <source>
        <dbReference type="Proteomes" id="UP000077266"/>
    </source>
</evidence>
<feature type="chain" id="PRO_5007861653" evidence="1">
    <location>
        <begin position="23"/>
        <end position="58"/>
    </location>
</feature>
<keyword evidence="3" id="KW-1185">Reference proteome</keyword>
<evidence type="ECO:0000313" key="2">
    <source>
        <dbReference type="EMBL" id="KZV97785.1"/>
    </source>
</evidence>
<dbReference type="InParanoid" id="A0A165LFZ6"/>
<dbReference type="Proteomes" id="UP000077266">
    <property type="component" value="Unassembled WGS sequence"/>
</dbReference>
<protein>
    <submittedName>
        <fullName evidence="2">Uncharacterized protein</fullName>
    </submittedName>
</protein>